<evidence type="ECO:0008006" key="4">
    <source>
        <dbReference type="Google" id="ProtNLM"/>
    </source>
</evidence>
<dbReference type="GO" id="GO:0020037">
    <property type="term" value="F:heme binding"/>
    <property type="evidence" value="ECO:0007669"/>
    <property type="project" value="InterPro"/>
</dbReference>
<reference evidence="2 3" key="1">
    <citation type="submission" date="2018-10" db="EMBL/GenBank/DDBJ databases">
        <title>Robbsia sp. DHC34, isolated from soil.</title>
        <authorList>
            <person name="Gao Z.-H."/>
            <person name="Qiu L.-H."/>
        </authorList>
    </citation>
    <scope>NUCLEOTIDE SEQUENCE [LARGE SCALE GENOMIC DNA]</scope>
    <source>
        <strain evidence="2 3">DHC34</strain>
    </source>
</reference>
<dbReference type="Gene3D" id="2.40.180.10">
    <property type="entry name" value="Catalase core domain"/>
    <property type="match status" value="1"/>
</dbReference>
<name>A0A494XBW7_9BURK</name>
<dbReference type="EMBL" id="RBZU01000013">
    <property type="protein sequence ID" value="RKP47131.1"/>
    <property type="molecule type" value="Genomic_DNA"/>
</dbReference>
<comment type="caution">
    <text evidence="2">The sequence shown here is derived from an EMBL/GenBank/DDBJ whole genome shotgun (WGS) entry which is preliminary data.</text>
</comment>
<dbReference type="Proteomes" id="UP000270342">
    <property type="component" value="Unassembled WGS sequence"/>
</dbReference>
<evidence type="ECO:0000313" key="3">
    <source>
        <dbReference type="Proteomes" id="UP000270342"/>
    </source>
</evidence>
<organism evidence="2 3">
    <name type="scientific">Pararobbsia silviterrae</name>
    <dbReference type="NCBI Taxonomy" id="1792498"/>
    <lineage>
        <taxon>Bacteria</taxon>
        <taxon>Pseudomonadati</taxon>
        <taxon>Pseudomonadota</taxon>
        <taxon>Betaproteobacteria</taxon>
        <taxon>Burkholderiales</taxon>
        <taxon>Burkholderiaceae</taxon>
        <taxon>Pararobbsia</taxon>
    </lineage>
</organism>
<sequence>MKAMSAPNWEEVYDGGSPEAETAIFLELADQMLAIQEANRQKAGRDHADRTLHAKMTVGVTDAVLSVDATIPDAFRTAHFEPGARLRTAVRFSNASALAQADTSPDMRGAALKIWLGADAEDVPWDEVIRAQPEQHTHDLLMTSYPVSHARNARQFVDFAVAAQGPRETLVERLVAKFGQSETQRMLANIQQGARSCESLALQRFWSRGAVLWGTQPVRFDLRPIDAAPAATRAFDGPDALRDEFAERLRACDVRFRLAVQPFVDLTRTPIEDAAVAWSEDASAPVEIATLTIARRSLESADAKRQADTVAAMAFNPWHAPAACRPLGNLNRVRGVVYGKSAQRWQRGG</sequence>
<accession>A0A494XBW7</accession>
<evidence type="ECO:0000313" key="2">
    <source>
        <dbReference type="EMBL" id="RKP47131.1"/>
    </source>
</evidence>
<keyword evidence="3" id="KW-1185">Reference proteome</keyword>
<gene>
    <name evidence="2" type="ORF">D7S86_23600</name>
</gene>
<evidence type="ECO:0000256" key="1">
    <source>
        <dbReference type="ARBA" id="ARBA00002974"/>
    </source>
</evidence>
<dbReference type="SUPFAM" id="SSF56634">
    <property type="entry name" value="Heme-dependent catalase-like"/>
    <property type="match status" value="1"/>
</dbReference>
<comment type="function">
    <text evidence="1">Decomposes hydrogen peroxide into water and oxygen; serves to protect cells from the toxic effects of hydrogen peroxide.</text>
</comment>
<proteinExistence type="predicted"/>
<protein>
    <recommendedName>
        <fullName evidence="4">Catalase</fullName>
    </recommendedName>
</protein>
<dbReference type="InterPro" id="IPR020835">
    <property type="entry name" value="Catalase_sf"/>
</dbReference>
<dbReference type="AlphaFoldDB" id="A0A494XBW7"/>